<dbReference type="InterPro" id="IPR003016">
    <property type="entry name" value="2-oxoA_DH_lipoyl-BS"/>
</dbReference>
<evidence type="ECO:0000256" key="1">
    <source>
        <dbReference type="ARBA" id="ARBA00001938"/>
    </source>
</evidence>
<dbReference type="Gene3D" id="2.40.50.100">
    <property type="match status" value="1"/>
</dbReference>
<accession>A0A545TEX8</accession>
<dbReference type="Pfam" id="PF00364">
    <property type="entry name" value="Biotin_lipoyl"/>
    <property type="match status" value="1"/>
</dbReference>
<dbReference type="Proteomes" id="UP000315252">
    <property type="component" value="Unassembled WGS sequence"/>
</dbReference>
<name>A0A545TEX8_9PROT</name>
<feature type="domain" description="Lipoyl-binding" evidence="4">
    <location>
        <begin position="5"/>
        <end position="80"/>
    </location>
</feature>
<evidence type="ECO:0000259" key="4">
    <source>
        <dbReference type="PROSITE" id="PS50968"/>
    </source>
</evidence>
<keyword evidence="6" id="KW-1185">Reference proteome</keyword>
<dbReference type="InterPro" id="IPR000073">
    <property type="entry name" value="AB_hydrolase_1"/>
</dbReference>
<dbReference type="PANTHER" id="PTHR43798">
    <property type="entry name" value="MONOACYLGLYCEROL LIPASE"/>
    <property type="match status" value="1"/>
</dbReference>
<dbReference type="PRINTS" id="PR00111">
    <property type="entry name" value="ABHYDROLASE"/>
</dbReference>
<dbReference type="InterPro" id="IPR011053">
    <property type="entry name" value="Single_hybrid_motif"/>
</dbReference>
<keyword evidence="5" id="KW-0808">Transferase</keyword>
<evidence type="ECO:0000256" key="2">
    <source>
        <dbReference type="ARBA" id="ARBA00022801"/>
    </source>
</evidence>
<sequence>MSGNIEPILMPKWGLAMEEGMLVEWQVEEGDAIEKGQEIADIETTKITNAFESPLTGQLRRFVTMDGETVPVGFLLAVCAEEDVDDATIDGFVRDFKDNFVLDEAAAGAAEPETVEIQPGQSIRYMTMGSDSDEPILFVHGFGGGFDNWMLNQEALSEDFQTYAVDLPGHGGSTKQIGDGELATLTDMLQSFMSAMKIGRAHLVGHSMGGGIALDLATRYPDQVASLSLIAPVGFGPDINMEYIDGFITQTRARKLRAVIELLVDDPTGISPDMIEDIIKYKRLDGVGPALELLRDKNMPAGQQASALKDRLDDLVAPTQIIWGRNDRIIPASHAEGLPDRLKIQIYDDTGHMPHMERANEVNALISAIVKG</sequence>
<dbReference type="OrthoDB" id="9804723at2"/>
<dbReference type="InterPro" id="IPR000089">
    <property type="entry name" value="Biotin_lipoyl"/>
</dbReference>
<dbReference type="RefSeq" id="WP_142898748.1">
    <property type="nucleotide sequence ID" value="NZ_ML660060.1"/>
</dbReference>
<dbReference type="SUPFAM" id="SSF53474">
    <property type="entry name" value="alpha/beta-Hydrolases"/>
    <property type="match status" value="1"/>
</dbReference>
<protein>
    <submittedName>
        <fullName evidence="5">Acetoin dehydrogenase dihydrolipoyllysine-residue acetyltransferase subunit</fullName>
    </submittedName>
</protein>
<evidence type="ECO:0000256" key="3">
    <source>
        <dbReference type="ARBA" id="ARBA00022823"/>
    </source>
</evidence>
<comment type="cofactor">
    <cofactor evidence="1">
        <name>(R)-lipoate</name>
        <dbReference type="ChEBI" id="CHEBI:83088"/>
    </cofactor>
</comment>
<dbReference type="CDD" id="cd06849">
    <property type="entry name" value="lipoyl_domain"/>
    <property type="match status" value="1"/>
</dbReference>
<evidence type="ECO:0000313" key="5">
    <source>
        <dbReference type="EMBL" id="TQV75760.1"/>
    </source>
</evidence>
<organism evidence="5 6">
    <name type="scientific">Denitrobaculum tricleocarpae</name>
    <dbReference type="NCBI Taxonomy" id="2591009"/>
    <lineage>
        <taxon>Bacteria</taxon>
        <taxon>Pseudomonadati</taxon>
        <taxon>Pseudomonadota</taxon>
        <taxon>Alphaproteobacteria</taxon>
        <taxon>Rhodospirillales</taxon>
        <taxon>Rhodospirillaceae</taxon>
        <taxon>Denitrobaculum</taxon>
    </lineage>
</organism>
<dbReference type="SUPFAM" id="SSF51230">
    <property type="entry name" value="Single hybrid motif"/>
    <property type="match status" value="1"/>
</dbReference>
<dbReference type="GO" id="GO:0016787">
    <property type="term" value="F:hydrolase activity"/>
    <property type="evidence" value="ECO:0007669"/>
    <property type="project" value="UniProtKB-KW"/>
</dbReference>
<keyword evidence="2" id="KW-0378">Hydrolase</keyword>
<dbReference type="PROSITE" id="PS00189">
    <property type="entry name" value="LIPOYL"/>
    <property type="match status" value="1"/>
</dbReference>
<dbReference type="EMBL" id="VHSH01000009">
    <property type="protein sequence ID" value="TQV75760.1"/>
    <property type="molecule type" value="Genomic_DNA"/>
</dbReference>
<dbReference type="PROSITE" id="PS50968">
    <property type="entry name" value="BIOTINYL_LIPOYL"/>
    <property type="match status" value="1"/>
</dbReference>
<proteinExistence type="predicted"/>
<dbReference type="GO" id="GO:0016740">
    <property type="term" value="F:transferase activity"/>
    <property type="evidence" value="ECO:0007669"/>
    <property type="project" value="UniProtKB-KW"/>
</dbReference>
<evidence type="ECO:0000313" key="6">
    <source>
        <dbReference type="Proteomes" id="UP000315252"/>
    </source>
</evidence>
<dbReference type="GO" id="GO:0016020">
    <property type="term" value="C:membrane"/>
    <property type="evidence" value="ECO:0007669"/>
    <property type="project" value="TreeGrafter"/>
</dbReference>
<dbReference type="NCBIfam" id="NF011457">
    <property type="entry name" value="PRK14875.1"/>
    <property type="match status" value="1"/>
</dbReference>
<reference evidence="5 6" key="1">
    <citation type="submission" date="2019-06" db="EMBL/GenBank/DDBJ databases">
        <title>Whole genome sequence for Rhodospirillaceae sp. R148.</title>
        <authorList>
            <person name="Wang G."/>
        </authorList>
    </citation>
    <scope>NUCLEOTIDE SEQUENCE [LARGE SCALE GENOMIC DNA]</scope>
    <source>
        <strain evidence="5 6">R148</strain>
    </source>
</reference>
<comment type="caution">
    <text evidence="5">The sequence shown here is derived from an EMBL/GenBank/DDBJ whole genome shotgun (WGS) entry which is preliminary data.</text>
</comment>
<dbReference type="Gene3D" id="3.40.50.1820">
    <property type="entry name" value="alpha/beta hydrolase"/>
    <property type="match status" value="1"/>
</dbReference>
<gene>
    <name evidence="5" type="ORF">FKG95_22880</name>
</gene>
<dbReference type="Pfam" id="PF00561">
    <property type="entry name" value="Abhydrolase_1"/>
    <property type="match status" value="1"/>
</dbReference>
<dbReference type="PANTHER" id="PTHR43798:SF31">
    <property type="entry name" value="AB HYDROLASE SUPERFAMILY PROTEIN YCLE"/>
    <property type="match status" value="1"/>
</dbReference>
<dbReference type="InterPro" id="IPR029058">
    <property type="entry name" value="AB_hydrolase_fold"/>
</dbReference>
<dbReference type="AlphaFoldDB" id="A0A545TEX8"/>
<dbReference type="InterPro" id="IPR050266">
    <property type="entry name" value="AB_hydrolase_sf"/>
</dbReference>
<keyword evidence="3" id="KW-0450">Lipoyl</keyword>